<evidence type="ECO:0000256" key="2">
    <source>
        <dbReference type="ARBA" id="ARBA00023012"/>
    </source>
</evidence>
<feature type="modified residue" description="4-aspartylphosphate" evidence="6">
    <location>
        <position position="54"/>
    </location>
</feature>
<keyword evidence="4 7" id="KW-0238">DNA-binding</keyword>
<dbReference type="FunFam" id="3.40.50.2300:FF:000001">
    <property type="entry name" value="DNA-binding response regulator PhoB"/>
    <property type="match status" value="1"/>
</dbReference>
<evidence type="ECO:0000256" key="7">
    <source>
        <dbReference type="PROSITE-ProRule" id="PRU01091"/>
    </source>
</evidence>
<dbReference type="InterPro" id="IPR039420">
    <property type="entry name" value="WalR-like"/>
</dbReference>
<dbReference type="Pfam" id="PF00486">
    <property type="entry name" value="Trans_reg_C"/>
    <property type="match status" value="1"/>
</dbReference>
<evidence type="ECO:0000256" key="6">
    <source>
        <dbReference type="PROSITE-ProRule" id="PRU00169"/>
    </source>
</evidence>
<protein>
    <submittedName>
        <fullName evidence="10">Transcriptional regulatory protein WalR</fullName>
    </submittedName>
</protein>
<comment type="caution">
    <text evidence="10">The sequence shown here is derived from an EMBL/GenBank/DDBJ whole genome shotgun (WGS) entry which is preliminary data.</text>
</comment>
<dbReference type="Proteomes" id="UP000236642">
    <property type="component" value="Unassembled WGS sequence"/>
</dbReference>
<dbReference type="AlphaFoldDB" id="A0A2H5Y4E2"/>
<evidence type="ECO:0000256" key="1">
    <source>
        <dbReference type="ARBA" id="ARBA00022553"/>
    </source>
</evidence>
<evidence type="ECO:0000313" key="11">
    <source>
        <dbReference type="Proteomes" id="UP000236642"/>
    </source>
</evidence>
<dbReference type="PROSITE" id="PS50110">
    <property type="entry name" value="RESPONSE_REGULATORY"/>
    <property type="match status" value="1"/>
</dbReference>
<dbReference type="GO" id="GO:0000156">
    <property type="term" value="F:phosphorelay response regulator activity"/>
    <property type="evidence" value="ECO:0007669"/>
    <property type="project" value="TreeGrafter"/>
</dbReference>
<dbReference type="InterPro" id="IPR036388">
    <property type="entry name" value="WH-like_DNA-bd_sf"/>
</dbReference>
<accession>A0A2H5Y4E2</accession>
<reference evidence="11" key="1">
    <citation type="submission" date="2017-09" db="EMBL/GenBank/DDBJ databases">
        <title>Metaegenomics of thermophilic ammonia-oxidizing enrichment culture.</title>
        <authorList>
            <person name="Kato S."/>
            <person name="Suzuki K."/>
        </authorList>
    </citation>
    <scope>NUCLEOTIDE SEQUENCE [LARGE SCALE GENOMIC DNA]</scope>
</reference>
<keyword evidence="5" id="KW-0804">Transcription</keyword>
<keyword evidence="1 6" id="KW-0597">Phosphoprotein</keyword>
<dbReference type="GO" id="GO:0032993">
    <property type="term" value="C:protein-DNA complex"/>
    <property type="evidence" value="ECO:0007669"/>
    <property type="project" value="TreeGrafter"/>
</dbReference>
<organism evidence="10 11">
    <name type="scientific">Candidatus Thermoflexus japonica</name>
    <dbReference type="NCBI Taxonomy" id="2035417"/>
    <lineage>
        <taxon>Bacteria</taxon>
        <taxon>Bacillati</taxon>
        <taxon>Chloroflexota</taxon>
        <taxon>Thermoflexia</taxon>
        <taxon>Thermoflexales</taxon>
        <taxon>Thermoflexaceae</taxon>
        <taxon>Thermoflexus</taxon>
    </lineage>
</organism>
<dbReference type="Pfam" id="PF00072">
    <property type="entry name" value="Response_reg"/>
    <property type="match status" value="1"/>
</dbReference>
<dbReference type="GO" id="GO:0006355">
    <property type="term" value="P:regulation of DNA-templated transcription"/>
    <property type="evidence" value="ECO:0007669"/>
    <property type="project" value="InterPro"/>
</dbReference>
<sequence>MNAKKILIIEDDVELARFLAWQLEQNAYQVSVAHSGQEGLDLLRAQNPDLVLLDLMLPGMDGWEVLRTIRSTGETPVIIISALGTESDIVRGLESGADDYLTKPFGPRQLIARVQAVLRRYESITSRGVYDNGRLYVNLITQEVRVDGRPVELTPTEFKLLSTMARFAGRPLTHDFLLREVWGEEHIQDRGYLKLYIWYLRQKIEPDPNHPLFIRTERGIGYRLIGPGELGVQE</sequence>
<evidence type="ECO:0000313" key="10">
    <source>
        <dbReference type="EMBL" id="GBD08310.1"/>
    </source>
</evidence>
<name>A0A2H5Y4E2_9CHLR</name>
<feature type="DNA-binding region" description="OmpR/PhoB-type" evidence="7">
    <location>
        <begin position="127"/>
        <end position="226"/>
    </location>
</feature>
<dbReference type="InterPro" id="IPR001867">
    <property type="entry name" value="OmpR/PhoB-type_DNA-bd"/>
</dbReference>
<dbReference type="InterPro" id="IPR001789">
    <property type="entry name" value="Sig_transdc_resp-reg_receiver"/>
</dbReference>
<dbReference type="InterPro" id="IPR011006">
    <property type="entry name" value="CheY-like_superfamily"/>
</dbReference>
<dbReference type="CDD" id="cd17574">
    <property type="entry name" value="REC_OmpR"/>
    <property type="match status" value="1"/>
</dbReference>
<evidence type="ECO:0000259" key="8">
    <source>
        <dbReference type="PROSITE" id="PS50110"/>
    </source>
</evidence>
<dbReference type="SMART" id="SM00448">
    <property type="entry name" value="REC"/>
    <property type="match status" value="1"/>
</dbReference>
<dbReference type="Gene3D" id="6.10.250.690">
    <property type="match status" value="1"/>
</dbReference>
<dbReference type="EMBL" id="BEHY01000007">
    <property type="protein sequence ID" value="GBD08310.1"/>
    <property type="molecule type" value="Genomic_DNA"/>
</dbReference>
<dbReference type="Gene3D" id="1.10.10.10">
    <property type="entry name" value="Winged helix-like DNA-binding domain superfamily/Winged helix DNA-binding domain"/>
    <property type="match status" value="1"/>
</dbReference>
<evidence type="ECO:0000256" key="5">
    <source>
        <dbReference type="ARBA" id="ARBA00023163"/>
    </source>
</evidence>
<dbReference type="PANTHER" id="PTHR48111:SF50">
    <property type="entry name" value="KDP OPERON TRANSCRIPTIONAL REGULATORY PROTEIN KDPE"/>
    <property type="match status" value="1"/>
</dbReference>
<dbReference type="SUPFAM" id="SSF52172">
    <property type="entry name" value="CheY-like"/>
    <property type="match status" value="1"/>
</dbReference>
<feature type="domain" description="OmpR/PhoB-type" evidence="9">
    <location>
        <begin position="127"/>
        <end position="226"/>
    </location>
</feature>
<dbReference type="CDD" id="cd00383">
    <property type="entry name" value="trans_reg_C"/>
    <property type="match status" value="1"/>
</dbReference>
<dbReference type="SMART" id="SM00862">
    <property type="entry name" value="Trans_reg_C"/>
    <property type="match status" value="1"/>
</dbReference>
<evidence type="ECO:0000259" key="9">
    <source>
        <dbReference type="PROSITE" id="PS51755"/>
    </source>
</evidence>
<keyword evidence="3" id="KW-0805">Transcription regulation</keyword>
<gene>
    <name evidence="10" type="primary">walR_1</name>
    <name evidence="10" type="ORF">HRbin22_00544</name>
</gene>
<dbReference type="GO" id="GO:0000976">
    <property type="term" value="F:transcription cis-regulatory region binding"/>
    <property type="evidence" value="ECO:0007669"/>
    <property type="project" value="TreeGrafter"/>
</dbReference>
<dbReference type="GO" id="GO:0005829">
    <property type="term" value="C:cytosol"/>
    <property type="evidence" value="ECO:0007669"/>
    <property type="project" value="TreeGrafter"/>
</dbReference>
<dbReference type="PROSITE" id="PS51755">
    <property type="entry name" value="OMPR_PHOB"/>
    <property type="match status" value="1"/>
</dbReference>
<proteinExistence type="predicted"/>
<evidence type="ECO:0000256" key="3">
    <source>
        <dbReference type="ARBA" id="ARBA00023015"/>
    </source>
</evidence>
<dbReference type="PANTHER" id="PTHR48111">
    <property type="entry name" value="REGULATOR OF RPOS"/>
    <property type="match status" value="1"/>
</dbReference>
<feature type="domain" description="Response regulatory" evidence="8">
    <location>
        <begin position="5"/>
        <end position="118"/>
    </location>
</feature>
<evidence type="ECO:0000256" key="4">
    <source>
        <dbReference type="ARBA" id="ARBA00023125"/>
    </source>
</evidence>
<keyword evidence="2" id="KW-0902">Two-component regulatory system</keyword>
<dbReference type="Gene3D" id="3.40.50.2300">
    <property type="match status" value="1"/>
</dbReference>